<dbReference type="HOGENOM" id="CLU_2879237_0_0_10"/>
<keyword evidence="2" id="KW-1185">Reference proteome</keyword>
<dbReference type="STRING" id="1166018.FAES_3659"/>
<organism evidence="1 2">
    <name type="scientific">Fibrella aestuarina BUZ 2</name>
    <dbReference type="NCBI Taxonomy" id="1166018"/>
    <lineage>
        <taxon>Bacteria</taxon>
        <taxon>Pseudomonadati</taxon>
        <taxon>Bacteroidota</taxon>
        <taxon>Cytophagia</taxon>
        <taxon>Cytophagales</taxon>
        <taxon>Spirosomataceae</taxon>
        <taxon>Fibrella</taxon>
    </lineage>
</organism>
<evidence type="ECO:0000313" key="2">
    <source>
        <dbReference type="Proteomes" id="UP000011058"/>
    </source>
</evidence>
<reference evidence="1 2" key="1">
    <citation type="journal article" date="2012" name="J. Bacteriol.">
        <title>Genome Sequence of Fibrella aestuarina BUZ 2T, a Filamentous Marine Bacterium.</title>
        <authorList>
            <person name="Filippini M."/>
            <person name="Qi W."/>
            <person name="Blom J."/>
            <person name="Goesmann A."/>
            <person name="Smits T.H."/>
            <person name="Bagheri H.C."/>
        </authorList>
    </citation>
    <scope>NUCLEOTIDE SEQUENCE [LARGE SCALE GENOMIC DNA]</scope>
    <source>
        <strain evidence="2">BUZ 2T</strain>
    </source>
</reference>
<evidence type="ECO:0000313" key="1">
    <source>
        <dbReference type="EMBL" id="CCH01666.1"/>
    </source>
</evidence>
<dbReference type="KEGG" id="fae:FAES_3659"/>
<dbReference type="EMBL" id="HE796683">
    <property type="protein sequence ID" value="CCH01666.1"/>
    <property type="molecule type" value="Genomic_DNA"/>
</dbReference>
<dbReference type="RefSeq" id="WP_015332765.1">
    <property type="nucleotide sequence ID" value="NC_020054.1"/>
</dbReference>
<dbReference type="Proteomes" id="UP000011058">
    <property type="component" value="Chromosome"/>
</dbReference>
<name>I0KC13_9BACT</name>
<gene>
    <name evidence="1" type="ORF">FAES_3659</name>
</gene>
<sequence length="63" mass="7330">MANVTIGANTPQPSERFLLLQQLGKVHRARLRHRLENRPKRANRSTQLMQRLYRHLKTAPVGC</sequence>
<accession>I0KC13</accession>
<dbReference type="AlphaFoldDB" id="I0KC13"/>
<protein>
    <submittedName>
        <fullName evidence="1">Uncharacterized protein</fullName>
    </submittedName>
</protein>
<proteinExistence type="predicted"/>